<proteinExistence type="predicted"/>
<dbReference type="InterPro" id="IPR036465">
    <property type="entry name" value="vWFA_dom_sf"/>
</dbReference>
<reference evidence="1 2" key="1">
    <citation type="journal article" date="2016" name="Genome Biol. Evol.">
        <title>Divergent and convergent evolution of fungal pathogenicity.</title>
        <authorList>
            <person name="Shang Y."/>
            <person name="Xiao G."/>
            <person name="Zheng P."/>
            <person name="Cen K."/>
            <person name="Zhan S."/>
            <person name="Wang C."/>
        </authorList>
    </citation>
    <scope>NUCLEOTIDE SEQUENCE [LARGE SCALE GENOMIC DNA]</scope>
    <source>
        <strain evidence="1 2">ARSEF 2679</strain>
    </source>
</reference>
<comment type="caution">
    <text evidence="1">The sequence shown here is derived from an EMBL/GenBank/DDBJ whole genome shotgun (WGS) entry which is preliminary data.</text>
</comment>
<dbReference type="RefSeq" id="XP_018699226.1">
    <property type="nucleotide sequence ID" value="XM_018853586.1"/>
</dbReference>
<keyword evidence="2" id="KW-1185">Reference proteome</keyword>
<evidence type="ECO:0008006" key="3">
    <source>
        <dbReference type="Google" id="ProtNLM"/>
    </source>
</evidence>
<dbReference type="EMBL" id="AZHB01000125">
    <property type="protein sequence ID" value="OAA35269.1"/>
    <property type="molecule type" value="Genomic_DNA"/>
</dbReference>
<gene>
    <name evidence="1" type="ORF">ISF_09987</name>
</gene>
<dbReference type="AlphaFoldDB" id="A0A166WZR1"/>
<dbReference type="OrthoDB" id="3789175at2759"/>
<name>A0A166WZR1_CORFA</name>
<organism evidence="1 2">
    <name type="scientific">Cordyceps fumosorosea (strain ARSEF 2679)</name>
    <name type="common">Isaria fumosorosea</name>
    <dbReference type="NCBI Taxonomy" id="1081104"/>
    <lineage>
        <taxon>Eukaryota</taxon>
        <taxon>Fungi</taxon>
        <taxon>Dikarya</taxon>
        <taxon>Ascomycota</taxon>
        <taxon>Pezizomycotina</taxon>
        <taxon>Sordariomycetes</taxon>
        <taxon>Hypocreomycetidae</taxon>
        <taxon>Hypocreales</taxon>
        <taxon>Cordycipitaceae</taxon>
        <taxon>Cordyceps</taxon>
    </lineage>
</organism>
<dbReference type="GeneID" id="30026279"/>
<evidence type="ECO:0000313" key="2">
    <source>
        <dbReference type="Proteomes" id="UP000076744"/>
    </source>
</evidence>
<dbReference type="SUPFAM" id="SSF53300">
    <property type="entry name" value="vWA-like"/>
    <property type="match status" value="1"/>
</dbReference>
<accession>A0A166WZR1</accession>
<evidence type="ECO:0000313" key="1">
    <source>
        <dbReference type="EMBL" id="OAA35269.1"/>
    </source>
</evidence>
<dbReference type="Gene3D" id="3.40.50.410">
    <property type="entry name" value="von Willebrand factor, type A domain"/>
    <property type="match status" value="1"/>
</dbReference>
<protein>
    <recommendedName>
        <fullName evidence="3">VWFA domain-containing protein</fullName>
    </recommendedName>
</protein>
<sequence length="587" mass="65617">MSAYLPRAILGCLLDVSGSMQEAMVVEDQGKPPMERLAAVLRATLELARVERAHQRETLMFIGIFGLNEEMRCPAVVDLCRIIEAFLDLRRIGDTRSGHDRLIEIANSQNRAYIEKYIRSKLRNEEAEVLHRHLEQYPDQIHDFIEAIPTEDENRQARDRAHTVSGVGGTLAGAAAGFAAGGPPGFVVGIVVGALAGNVSADSVADSIENHAVDSSEALSIARRIWDDWWHRFIEFEPRPITEVIALLERIQDCDLNDARAETDCTADGLLSTLKQYLYGRTPMHDALRKAQEVFLRFPDEDSHGVTSRRQRMLLVVSDGLWTDSSPIGTAQGMTAPKNEKHRVALAVVHLTSASQQFRYKLHNRERSHWDKGQRTLFQLASRIPCNLHPIPVLASMGWQLPSSNEVALYVELCSATVLEAFCSALLSARFGSADTLFDIIGRVQIDSIVNDVHVRTRSNPTNQFDSGTCYAHAIAAVVHMALSRIYALQGGLPSVLEIRERILVDFPESKDGWPVKEVLDKLTTKRWYRPIVQYSEKGEDGARQALLLRRPVLATFSLSKTGWQKFGEHFSDEKTKYLVLDKTSGE</sequence>
<dbReference type="Proteomes" id="UP000076744">
    <property type="component" value="Unassembled WGS sequence"/>
</dbReference>